<reference evidence="1 2" key="1">
    <citation type="submission" date="2010-12" db="EMBL/GenBank/DDBJ databases">
        <title>Whole genome sequence of Acidiphilium multivorum AIU301.</title>
        <authorList>
            <person name="Narita-Yamada S."/>
            <person name="Nakamura S."/>
            <person name="Ito N."/>
            <person name="Takarada H."/>
            <person name="Katano Y."/>
            <person name="Nakazawa H."/>
            <person name="Hosoyama A."/>
            <person name="Yamada R."/>
            <person name="Fujita N."/>
        </authorList>
    </citation>
    <scope>NUCLEOTIDE SEQUENCE [LARGE SCALE GENOMIC DNA]</scope>
    <source>
        <strain evidence="2">DSM 11245 / JCM 8867 / AIU301</strain>
    </source>
</reference>
<dbReference type="Pfam" id="PF11066">
    <property type="entry name" value="DUF2867"/>
    <property type="match status" value="1"/>
</dbReference>
<dbReference type="InterPro" id="IPR021295">
    <property type="entry name" value="DUF2867"/>
</dbReference>
<dbReference type="KEGG" id="amv:ACMV_19600"/>
<gene>
    <name evidence="1" type="ordered locus">ACMV_19600</name>
</gene>
<accession>F0IZU7</accession>
<dbReference type="HOGENOM" id="CLU_116730_1_0_5"/>
<evidence type="ECO:0000313" key="1">
    <source>
        <dbReference type="EMBL" id="BAJ81307.1"/>
    </source>
</evidence>
<dbReference type="Proteomes" id="UP000007100">
    <property type="component" value="Chromosome"/>
</dbReference>
<keyword evidence="2" id="KW-1185">Reference proteome</keyword>
<name>F0IZU7_ACIMA</name>
<proteinExistence type="predicted"/>
<organism evidence="1 2">
    <name type="scientific">Acidiphilium multivorum (strain DSM 11245 / JCM 8867 / NBRC 100883 / AIU 301)</name>
    <dbReference type="NCBI Taxonomy" id="926570"/>
    <lineage>
        <taxon>Bacteria</taxon>
        <taxon>Pseudomonadati</taxon>
        <taxon>Pseudomonadota</taxon>
        <taxon>Alphaproteobacteria</taxon>
        <taxon>Acetobacterales</taxon>
        <taxon>Acidocellaceae</taxon>
        <taxon>Acidiphilium</taxon>
    </lineage>
</organism>
<dbReference type="EMBL" id="AP012035">
    <property type="protein sequence ID" value="BAJ81307.1"/>
    <property type="molecule type" value="Genomic_DNA"/>
</dbReference>
<dbReference type="AlphaFoldDB" id="F0IZU7"/>
<evidence type="ECO:0008006" key="3">
    <source>
        <dbReference type="Google" id="ProtNLM"/>
    </source>
</evidence>
<sequence>MLPDEAPHDIEALAREALEHPPAWFRVLLRLRDAVVSAGGVKSSRRIRQDAESEGRATVAFFPVLARSERELVLGEDDRHLDFRASVLVRVTTDEEKRVLIMTTAVHCHNLPGRVYLMTIAPFHRLIVRSNLERFLAR</sequence>
<evidence type="ECO:0000313" key="2">
    <source>
        <dbReference type="Proteomes" id="UP000007100"/>
    </source>
</evidence>
<protein>
    <recommendedName>
        <fullName evidence="3">DUF2867 domain-containing protein</fullName>
    </recommendedName>
</protein>